<evidence type="ECO:0000256" key="1">
    <source>
        <dbReference type="SAM" id="MobiDB-lite"/>
    </source>
</evidence>
<feature type="compositionally biased region" description="Polar residues" evidence="1">
    <location>
        <begin position="18"/>
        <end position="30"/>
    </location>
</feature>
<proteinExistence type="predicted"/>
<sequence>MPKRMFKRNTAPEAGTLQDDTTPVGTNMGNPNELHIHTFFGGMLKDGGEDLCWEARDYAQRIAPWLPRADCGLKVVNF</sequence>
<feature type="region of interest" description="Disordered" evidence="1">
    <location>
        <begin position="1"/>
        <end position="30"/>
    </location>
</feature>
<comment type="caution">
    <text evidence="2">The sequence shown here is derived from an EMBL/GenBank/DDBJ whole genome shotgun (WGS) entry which is preliminary data.</text>
</comment>
<gene>
    <name evidence="2" type="ORF">Hypma_004227</name>
</gene>
<dbReference type="AlphaFoldDB" id="A0A369J0G6"/>
<dbReference type="EMBL" id="LUEZ02000158">
    <property type="protein sequence ID" value="RDB15499.1"/>
    <property type="molecule type" value="Genomic_DNA"/>
</dbReference>
<evidence type="ECO:0000313" key="3">
    <source>
        <dbReference type="Proteomes" id="UP000076154"/>
    </source>
</evidence>
<dbReference type="InParanoid" id="A0A369J0G6"/>
<organism evidence="2 3">
    <name type="scientific">Hypsizygus marmoreus</name>
    <name type="common">White beech mushroom</name>
    <name type="synonym">Agaricus marmoreus</name>
    <dbReference type="NCBI Taxonomy" id="39966"/>
    <lineage>
        <taxon>Eukaryota</taxon>
        <taxon>Fungi</taxon>
        <taxon>Dikarya</taxon>
        <taxon>Basidiomycota</taxon>
        <taxon>Agaricomycotina</taxon>
        <taxon>Agaricomycetes</taxon>
        <taxon>Agaricomycetidae</taxon>
        <taxon>Agaricales</taxon>
        <taxon>Tricholomatineae</taxon>
        <taxon>Lyophyllaceae</taxon>
        <taxon>Hypsizygus</taxon>
    </lineage>
</organism>
<evidence type="ECO:0000313" key="2">
    <source>
        <dbReference type="EMBL" id="RDB15499.1"/>
    </source>
</evidence>
<name>A0A369J0G6_HYPMA</name>
<dbReference type="Proteomes" id="UP000076154">
    <property type="component" value="Unassembled WGS sequence"/>
</dbReference>
<reference evidence="2" key="1">
    <citation type="submission" date="2018-04" db="EMBL/GenBank/DDBJ databases">
        <title>Whole genome sequencing of Hypsizygus marmoreus.</title>
        <authorList>
            <person name="Choi I.-G."/>
            <person name="Min B."/>
            <person name="Kim J.-G."/>
            <person name="Kim S."/>
            <person name="Oh Y.-L."/>
            <person name="Kong W.-S."/>
            <person name="Park H."/>
            <person name="Jeong J."/>
            <person name="Song E.-S."/>
        </authorList>
    </citation>
    <scope>NUCLEOTIDE SEQUENCE [LARGE SCALE GENOMIC DNA]</scope>
    <source>
        <strain evidence="2">51987-8</strain>
    </source>
</reference>
<protein>
    <submittedName>
        <fullName evidence="2">Uncharacterized protein</fullName>
    </submittedName>
</protein>
<accession>A0A369J0G6</accession>
<keyword evidence="3" id="KW-1185">Reference proteome</keyword>